<evidence type="ECO:0000259" key="2">
    <source>
        <dbReference type="Pfam" id="PF19803"/>
    </source>
</evidence>
<protein>
    <recommendedName>
        <fullName evidence="2">DUF6286 domain-containing protein</fullName>
    </recommendedName>
</protein>
<feature type="domain" description="DUF6286" evidence="2">
    <location>
        <begin position="124"/>
        <end position="227"/>
    </location>
</feature>
<feature type="transmembrane region" description="Helical" evidence="1">
    <location>
        <begin position="114"/>
        <end position="134"/>
    </location>
</feature>
<evidence type="ECO:0000256" key="1">
    <source>
        <dbReference type="SAM" id="Phobius"/>
    </source>
</evidence>
<sequence length="231" mass="23967">MFVLIVVPVMIGQMGGEGAVQVMRDPCTSVVVMTTLQQILPGAAVTPRHTGLRRANRALRPARTVPGALVALTLAAGLGVTAAEVVSGLLGAPLGWVPVNEAVDLATKSTWPELATPSLVTSGAGVLMLLLAIVPGRSRTVPVETSDPLIVIGITRSGLRRTLRAAAQQVAGVDKARVRLRRRTIEVTVVTSAESSGQMLRQVGVAVGDRLAGVGTLGTGEVVVRLRRRSA</sequence>
<evidence type="ECO:0000313" key="4">
    <source>
        <dbReference type="Proteomes" id="UP001500064"/>
    </source>
</evidence>
<proteinExistence type="predicted"/>
<dbReference type="Pfam" id="PF19803">
    <property type="entry name" value="DUF6286"/>
    <property type="match status" value="1"/>
</dbReference>
<dbReference type="Proteomes" id="UP001500064">
    <property type="component" value="Unassembled WGS sequence"/>
</dbReference>
<accession>A0ABN2F4S3</accession>
<organism evidence="3 4">
    <name type="scientific">Nonomuraea maheshkhaliensis</name>
    <dbReference type="NCBI Taxonomy" id="419590"/>
    <lineage>
        <taxon>Bacteria</taxon>
        <taxon>Bacillati</taxon>
        <taxon>Actinomycetota</taxon>
        <taxon>Actinomycetes</taxon>
        <taxon>Streptosporangiales</taxon>
        <taxon>Streptosporangiaceae</taxon>
        <taxon>Nonomuraea</taxon>
    </lineage>
</organism>
<keyword evidence="1" id="KW-0472">Membrane</keyword>
<dbReference type="InterPro" id="IPR046253">
    <property type="entry name" value="DUF6286"/>
</dbReference>
<dbReference type="EMBL" id="BAAAMU010000016">
    <property type="protein sequence ID" value="GAA1629956.1"/>
    <property type="molecule type" value="Genomic_DNA"/>
</dbReference>
<keyword evidence="1" id="KW-1133">Transmembrane helix</keyword>
<gene>
    <name evidence="3" type="ORF">GCM10009733_028430</name>
</gene>
<comment type="caution">
    <text evidence="3">The sequence shown here is derived from an EMBL/GenBank/DDBJ whole genome shotgun (WGS) entry which is preliminary data.</text>
</comment>
<name>A0ABN2F4S3_9ACTN</name>
<reference evidence="3 4" key="1">
    <citation type="journal article" date="2019" name="Int. J. Syst. Evol. Microbiol.">
        <title>The Global Catalogue of Microorganisms (GCM) 10K type strain sequencing project: providing services to taxonomists for standard genome sequencing and annotation.</title>
        <authorList>
            <consortium name="The Broad Institute Genomics Platform"/>
            <consortium name="The Broad Institute Genome Sequencing Center for Infectious Disease"/>
            <person name="Wu L."/>
            <person name="Ma J."/>
        </authorList>
    </citation>
    <scope>NUCLEOTIDE SEQUENCE [LARGE SCALE GENOMIC DNA]</scope>
    <source>
        <strain evidence="3 4">JCM 13929</strain>
    </source>
</reference>
<keyword evidence="1" id="KW-0812">Transmembrane</keyword>
<evidence type="ECO:0000313" key="3">
    <source>
        <dbReference type="EMBL" id="GAA1629956.1"/>
    </source>
</evidence>
<keyword evidence="4" id="KW-1185">Reference proteome</keyword>
<feature type="transmembrane region" description="Helical" evidence="1">
    <location>
        <begin position="67"/>
        <end position="94"/>
    </location>
</feature>